<dbReference type="SMART" id="SM00421">
    <property type="entry name" value="HTH_LUXR"/>
    <property type="match status" value="1"/>
</dbReference>
<protein>
    <submittedName>
        <fullName evidence="5">Transcriptional regulator, LuxR family</fullName>
    </submittedName>
</protein>
<evidence type="ECO:0000256" key="3">
    <source>
        <dbReference type="ARBA" id="ARBA00023163"/>
    </source>
</evidence>
<dbReference type="InterPro" id="IPR036388">
    <property type="entry name" value="WH-like_DNA-bd_sf"/>
</dbReference>
<dbReference type="EMBL" id="CP000083">
    <property type="protein sequence ID" value="AAZ25457.1"/>
    <property type="molecule type" value="Genomic_DNA"/>
</dbReference>
<dbReference type="GO" id="GO:0006355">
    <property type="term" value="P:regulation of DNA-templated transcription"/>
    <property type="evidence" value="ECO:0007669"/>
    <property type="project" value="InterPro"/>
</dbReference>
<dbReference type="InterPro" id="IPR000792">
    <property type="entry name" value="Tscrpt_reg_LuxR_C"/>
</dbReference>
<dbReference type="GO" id="GO:0003677">
    <property type="term" value="F:DNA binding"/>
    <property type="evidence" value="ECO:0007669"/>
    <property type="project" value="UniProtKB-KW"/>
</dbReference>
<evidence type="ECO:0000256" key="2">
    <source>
        <dbReference type="ARBA" id="ARBA00023125"/>
    </source>
</evidence>
<dbReference type="PANTHER" id="PTHR44688">
    <property type="entry name" value="DNA-BINDING TRANSCRIPTIONAL ACTIVATOR DEVR_DOSR"/>
    <property type="match status" value="1"/>
</dbReference>
<evidence type="ECO:0000313" key="6">
    <source>
        <dbReference type="Proteomes" id="UP000000547"/>
    </source>
</evidence>
<dbReference type="PROSITE" id="PS50043">
    <property type="entry name" value="HTH_LUXR_2"/>
    <property type="match status" value="1"/>
</dbReference>
<accession>Q483F6</accession>
<dbReference type="PANTHER" id="PTHR44688:SF16">
    <property type="entry name" value="DNA-BINDING TRANSCRIPTIONAL ACTIVATOR DEVR_DOSR"/>
    <property type="match status" value="1"/>
</dbReference>
<dbReference type="RefSeq" id="WP_011042905.1">
    <property type="nucleotide sequence ID" value="NC_003910.7"/>
</dbReference>
<proteinExistence type="predicted"/>
<dbReference type="STRING" id="167879.CPS_2084"/>
<evidence type="ECO:0000259" key="4">
    <source>
        <dbReference type="PROSITE" id="PS50043"/>
    </source>
</evidence>
<dbReference type="CDD" id="cd06170">
    <property type="entry name" value="LuxR_C_like"/>
    <property type="match status" value="1"/>
</dbReference>
<reference evidence="5" key="1">
    <citation type="journal article" date="2005" name="Proc. Natl. Acad. Sci. U.S.A.">
        <title>The psychrophilic lifestyle as revealed by the genome sequence of Colwellia psychrerythraea 34H through genomic and proteomic analyses.</title>
        <authorList>
            <person name="Methe B.A."/>
            <person name="Nelson K.E."/>
            <person name="Deming J.W."/>
            <person name="Momen B."/>
            <person name="Melamud E."/>
            <person name="Zhang X."/>
            <person name="Moult J."/>
            <person name="Madupu R."/>
            <person name="Nelson W.C."/>
            <person name="Dodson R.J."/>
            <person name="Brinkac L.M."/>
            <person name="Daugherty S.C."/>
            <person name="Durkin A.S."/>
            <person name="DeBoy R.T."/>
            <person name="Kolonay J.F."/>
            <person name="Sullivan S.A."/>
            <person name="Zhou L."/>
            <person name="Davidsen T.M."/>
            <person name="Wu M."/>
            <person name="Huston A.L."/>
            <person name="Lewis M."/>
            <person name="Weaver B."/>
            <person name="Weidman J.F."/>
            <person name="Khouri H."/>
            <person name="Utterback T.R."/>
            <person name="Feldblyum T.V."/>
            <person name="Fraser C.M."/>
        </authorList>
    </citation>
    <scope>NUCLEOTIDE SEQUENCE [LARGE SCALE GENOMIC DNA]</scope>
    <source>
        <strain evidence="5">34H</strain>
    </source>
</reference>
<dbReference type="SUPFAM" id="SSF46894">
    <property type="entry name" value="C-terminal effector domain of the bipartite response regulators"/>
    <property type="match status" value="1"/>
</dbReference>
<dbReference type="KEGG" id="cps:CPS_2084"/>
<dbReference type="Proteomes" id="UP000000547">
    <property type="component" value="Chromosome"/>
</dbReference>
<organism evidence="5 6">
    <name type="scientific">Colwellia psychrerythraea (strain 34H / ATCC BAA-681)</name>
    <name type="common">Vibrio psychroerythus</name>
    <dbReference type="NCBI Taxonomy" id="167879"/>
    <lineage>
        <taxon>Bacteria</taxon>
        <taxon>Pseudomonadati</taxon>
        <taxon>Pseudomonadota</taxon>
        <taxon>Gammaproteobacteria</taxon>
        <taxon>Alteromonadales</taxon>
        <taxon>Colwelliaceae</taxon>
        <taxon>Colwellia</taxon>
    </lineage>
</organism>
<name>Q483F6_COLP3</name>
<keyword evidence="3" id="KW-0804">Transcription</keyword>
<dbReference type="Gene3D" id="1.10.10.10">
    <property type="entry name" value="Winged helix-like DNA-binding domain superfamily/Winged helix DNA-binding domain"/>
    <property type="match status" value="1"/>
</dbReference>
<feature type="domain" description="HTH luxR-type" evidence="4">
    <location>
        <begin position="190"/>
        <end position="255"/>
    </location>
</feature>
<dbReference type="PRINTS" id="PR00038">
    <property type="entry name" value="HTHLUXR"/>
</dbReference>
<sequence length="269" mass="31132">MDSVLFNDFSAIQNEGDLLLLMDNVVESLGLDGFLFAYAINGWLPSGEPGEIQRWLSKGIDKKSLKAWLAPFDRASRKDSDVNRRFDPIRRFMVQQTIPHQFLLTDIIKENKNEYTLVEKRWINSLIKNNVVNLISIPVQLPPSEYWSLSFFSKNTRYQLESSDKARLMLFAHQLVYHCIDNLQWREDGMKYSIVKLTAREKDCLYWSAQGKTANEIADILGLKTETIRKYIKNVMKRLNARSKTQAVVKAIEFGLLDIGISHPKTDNR</sequence>
<dbReference type="InterPro" id="IPR016032">
    <property type="entry name" value="Sig_transdc_resp-reg_C-effctor"/>
</dbReference>
<dbReference type="PROSITE" id="PS00622">
    <property type="entry name" value="HTH_LUXR_1"/>
    <property type="match status" value="1"/>
</dbReference>
<keyword evidence="1" id="KW-0805">Transcription regulation</keyword>
<evidence type="ECO:0000256" key="1">
    <source>
        <dbReference type="ARBA" id="ARBA00023015"/>
    </source>
</evidence>
<gene>
    <name evidence="5" type="ordered locus">CPS_2084</name>
</gene>
<dbReference type="Pfam" id="PF00196">
    <property type="entry name" value="GerE"/>
    <property type="match status" value="1"/>
</dbReference>
<keyword evidence="2" id="KW-0238">DNA-binding</keyword>
<dbReference type="AlphaFoldDB" id="Q483F6"/>
<dbReference type="HOGENOM" id="CLU_072786_0_0_6"/>
<evidence type="ECO:0000313" key="5">
    <source>
        <dbReference type="EMBL" id="AAZ25457.1"/>
    </source>
</evidence>